<dbReference type="InterPro" id="IPR029063">
    <property type="entry name" value="SAM-dependent_MTases_sf"/>
</dbReference>
<reference evidence="10" key="1">
    <citation type="submission" date="2018-05" db="EMBL/GenBank/DDBJ databases">
        <authorList>
            <person name="Lanie J.A."/>
            <person name="Ng W.-L."/>
            <person name="Kazmierczak K.M."/>
            <person name="Andrzejewski T.M."/>
            <person name="Davidsen T.M."/>
            <person name="Wayne K.J."/>
            <person name="Tettelin H."/>
            <person name="Glass J.I."/>
            <person name="Rusch D."/>
            <person name="Podicherti R."/>
            <person name="Tsui H.-C.T."/>
            <person name="Winkler M.E."/>
        </authorList>
    </citation>
    <scope>NUCLEOTIDE SEQUENCE</scope>
</reference>
<dbReference type="GO" id="GO:0003677">
    <property type="term" value="F:DNA binding"/>
    <property type="evidence" value="ECO:0007669"/>
    <property type="project" value="UniProtKB-KW"/>
</dbReference>
<dbReference type="InterPro" id="IPR017985">
    <property type="entry name" value="MeTrfase_CN4_CS"/>
</dbReference>
<dbReference type="GO" id="GO:0032259">
    <property type="term" value="P:methylation"/>
    <property type="evidence" value="ECO:0007669"/>
    <property type="project" value="UniProtKB-KW"/>
</dbReference>
<dbReference type="InterPro" id="IPR002941">
    <property type="entry name" value="DNA_methylase_N4/N6"/>
</dbReference>
<evidence type="ECO:0000256" key="1">
    <source>
        <dbReference type="ARBA" id="ARBA00010203"/>
    </source>
</evidence>
<dbReference type="AlphaFoldDB" id="A0A382ZD40"/>
<keyword evidence="4" id="KW-0808">Transferase</keyword>
<dbReference type="GO" id="GO:0008170">
    <property type="term" value="F:N-methyltransferase activity"/>
    <property type="evidence" value="ECO:0007669"/>
    <property type="project" value="InterPro"/>
</dbReference>
<dbReference type="Pfam" id="PF01555">
    <property type="entry name" value="N6_N4_Mtase"/>
    <property type="match status" value="1"/>
</dbReference>
<keyword evidence="5" id="KW-0949">S-adenosyl-L-methionine</keyword>
<evidence type="ECO:0000256" key="8">
    <source>
        <dbReference type="ARBA" id="ARBA00049120"/>
    </source>
</evidence>
<dbReference type="GO" id="GO:0009307">
    <property type="term" value="P:DNA restriction-modification system"/>
    <property type="evidence" value="ECO:0007669"/>
    <property type="project" value="UniProtKB-KW"/>
</dbReference>
<feature type="non-terminal residue" evidence="10">
    <location>
        <position position="1"/>
    </location>
</feature>
<evidence type="ECO:0000256" key="5">
    <source>
        <dbReference type="ARBA" id="ARBA00022691"/>
    </source>
</evidence>
<keyword evidence="3" id="KW-0489">Methyltransferase</keyword>
<protein>
    <recommendedName>
        <fullName evidence="2">site-specific DNA-methyltransferase (cytosine-N(4)-specific)</fullName>
        <ecNumber evidence="2">2.1.1.113</ecNumber>
    </recommendedName>
</protein>
<keyword evidence="7" id="KW-0238">DNA-binding</keyword>
<feature type="domain" description="DNA methylase N-4/N-6" evidence="9">
    <location>
        <begin position="81"/>
        <end position="178"/>
    </location>
</feature>
<evidence type="ECO:0000259" key="9">
    <source>
        <dbReference type="Pfam" id="PF01555"/>
    </source>
</evidence>
<dbReference type="EMBL" id="UINC01182903">
    <property type="protein sequence ID" value="SVD93372.1"/>
    <property type="molecule type" value="Genomic_DNA"/>
</dbReference>
<keyword evidence="6" id="KW-0680">Restriction system</keyword>
<evidence type="ECO:0000256" key="2">
    <source>
        <dbReference type="ARBA" id="ARBA00012185"/>
    </source>
</evidence>
<organism evidence="10">
    <name type="scientific">marine metagenome</name>
    <dbReference type="NCBI Taxonomy" id="408172"/>
    <lineage>
        <taxon>unclassified sequences</taxon>
        <taxon>metagenomes</taxon>
        <taxon>ecological metagenomes</taxon>
    </lineage>
</organism>
<dbReference type="SUPFAM" id="SSF53335">
    <property type="entry name" value="S-adenosyl-L-methionine-dependent methyltransferases"/>
    <property type="match status" value="1"/>
</dbReference>
<dbReference type="EC" id="2.1.1.113" evidence="2"/>
<proteinExistence type="inferred from homology"/>
<evidence type="ECO:0000256" key="7">
    <source>
        <dbReference type="ARBA" id="ARBA00023125"/>
    </source>
</evidence>
<dbReference type="Gene3D" id="3.40.50.150">
    <property type="entry name" value="Vaccinia Virus protein VP39"/>
    <property type="match status" value="1"/>
</dbReference>
<evidence type="ECO:0000256" key="4">
    <source>
        <dbReference type="ARBA" id="ARBA00022679"/>
    </source>
</evidence>
<name>A0A382ZD40_9ZZZZ</name>
<gene>
    <name evidence="10" type="ORF">METZ01_LOCUS446226</name>
</gene>
<dbReference type="GO" id="GO:0015667">
    <property type="term" value="F:site-specific DNA-methyltransferase (cytosine-N4-specific) activity"/>
    <property type="evidence" value="ECO:0007669"/>
    <property type="project" value="UniProtKB-EC"/>
</dbReference>
<evidence type="ECO:0000256" key="3">
    <source>
        <dbReference type="ARBA" id="ARBA00022603"/>
    </source>
</evidence>
<sequence>CGWGDRLAGFYTSNAEVYVGCDPNPVVWETYIEQCIFYEKILGSNPILTRHKDYFIVKGYKEVIIFCEGSEHVVWPHLDYDLAFTSPPYFGTEKYAEGVNEEKQSWFKYPTHEKWLNDYLFKTLNNINNVIAETGVIAINIMDVKMNNKRYHICDPMTKYMETLDMPLQEVIGMRMMQRPRNEERGGLEHMQNCFVEPIWTYSSSVDNTQTLFEKLFE</sequence>
<accession>A0A382ZD40</accession>
<comment type="similarity">
    <text evidence="1">Belongs to the N(4)/N(6)-methyltransferase family. N(4) subfamily.</text>
</comment>
<dbReference type="PROSITE" id="PS00093">
    <property type="entry name" value="N4_MTASE"/>
    <property type="match status" value="1"/>
</dbReference>
<comment type="catalytic activity">
    <reaction evidence="8">
        <text>a 2'-deoxycytidine in DNA + S-adenosyl-L-methionine = an N(4)-methyl-2'-deoxycytidine in DNA + S-adenosyl-L-homocysteine + H(+)</text>
        <dbReference type="Rhea" id="RHEA:16857"/>
        <dbReference type="Rhea" id="RHEA-COMP:11369"/>
        <dbReference type="Rhea" id="RHEA-COMP:13674"/>
        <dbReference type="ChEBI" id="CHEBI:15378"/>
        <dbReference type="ChEBI" id="CHEBI:57856"/>
        <dbReference type="ChEBI" id="CHEBI:59789"/>
        <dbReference type="ChEBI" id="CHEBI:85452"/>
        <dbReference type="ChEBI" id="CHEBI:137933"/>
        <dbReference type="EC" id="2.1.1.113"/>
    </reaction>
</comment>
<evidence type="ECO:0000313" key="10">
    <source>
        <dbReference type="EMBL" id="SVD93372.1"/>
    </source>
</evidence>
<evidence type="ECO:0000256" key="6">
    <source>
        <dbReference type="ARBA" id="ARBA00022747"/>
    </source>
</evidence>